<evidence type="ECO:0000313" key="2">
    <source>
        <dbReference type="EMBL" id="RPA73470.1"/>
    </source>
</evidence>
<evidence type="ECO:0000259" key="1">
    <source>
        <dbReference type="PROSITE" id="PS00028"/>
    </source>
</evidence>
<dbReference type="InterPro" id="IPR013087">
    <property type="entry name" value="Znf_C2H2_type"/>
</dbReference>
<keyword evidence="3" id="KW-1185">Reference proteome</keyword>
<accession>A0A3N4HNS7</accession>
<dbReference type="EMBL" id="ML119820">
    <property type="protein sequence ID" value="RPA73470.1"/>
    <property type="molecule type" value="Genomic_DNA"/>
</dbReference>
<sequence>MSLFSLTCSVCGEDCVSAEELRHHRLVQHKNECRLPFRSSESESLYGIIVYRDSDLHFCCPFEGCDFHVLEKDTFLRHFPRDKSRSPEWTIAYEHGHQSNWREFKIGVKEAPMEVNFPCFEYMPAKVPAKVDGVIDPRPALPSAKLATTESLAQIILNDTAPLVKASSTTLAPFPEPTTTGSLAKLSISDNATLSTAPSMSSDQSTITSSSNIQKVETNKDENLKATLKEEYKKRLHKEMMHTLLDETADFKESGRKLEEMRAWFEEGMRMLGEVDGGAKVEGIWKFT</sequence>
<protein>
    <recommendedName>
        <fullName evidence="1">C2H2-type domain-containing protein</fullName>
    </recommendedName>
</protein>
<feature type="domain" description="C2H2-type" evidence="1">
    <location>
        <begin position="8"/>
        <end position="29"/>
    </location>
</feature>
<dbReference type="PROSITE" id="PS00028">
    <property type="entry name" value="ZINC_FINGER_C2H2_1"/>
    <property type="match status" value="1"/>
</dbReference>
<name>A0A3N4HNS7_ASCIM</name>
<proteinExistence type="predicted"/>
<dbReference type="AlphaFoldDB" id="A0A3N4HNS7"/>
<dbReference type="Proteomes" id="UP000275078">
    <property type="component" value="Unassembled WGS sequence"/>
</dbReference>
<gene>
    <name evidence="2" type="ORF">BJ508DRAFT_313782</name>
</gene>
<evidence type="ECO:0000313" key="3">
    <source>
        <dbReference type="Proteomes" id="UP000275078"/>
    </source>
</evidence>
<reference evidence="2 3" key="1">
    <citation type="journal article" date="2018" name="Nat. Ecol. Evol.">
        <title>Pezizomycetes genomes reveal the molecular basis of ectomycorrhizal truffle lifestyle.</title>
        <authorList>
            <person name="Murat C."/>
            <person name="Payen T."/>
            <person name="Noel B."/>
            <person name="Kuo A."/>
            <person name="Morin E."/>
            <person name="Chen J."/>
            <person name="Kohler A."/>
            <person name="Krizsan K."/>
            <person name="Balestrini R."/>
            <person name="Da Silva C."/>
            <person name="Montanini B."/>
            <person name="Hainaut M."/>
            <person name="Levati E."/>
            <person name="Barry K.W."/>
            <person name="Belfiori B."/>
            <person name="Cichocki N."/>
            <person name="Clum A."/>
            <person name="Dockter R.B."/>
            <person name="Fauchery L."/>
            <person name="Guy J."/>
            <person name="Iotti M."/>
            <person name="Le Tacon F."/>
            <person name="Lindquist E.A."/>
            <person name="Lipzen A."/>
            <person name="Malagnac F."/>
            <person name="Mello A."/>
            <person name="Molinier V."/>
            <person name="Miyauchi S."/>
            <person name="Poulain J."/>
            <person name="Riccioni C."/>
            <person name="Rubini A."/>
            <person name="Sitrit Y."/>
            <person name="Splivallo R."/>
            <person name="Traeger S."/>
            <person name="Wang M."/>
            <person name="Zifcakova L."/>
            <person name="Wipf D."/>
            <person name="Zambonelli A."/>
            <person name="Paolocci F."/>
            <person name="Nowrousian M."/>
            <person name="Ottonello S."/>
            <person name="Baldrian P."/>
            <person name="Spatafora J.W."/>
            <person name="Henrissat B."/>
            <person name="Nagy L.G."/>
            <person name="Aury J.M."/>
            <person name="Wincker P."/>
            <person name="Grigoriev I.V."/>
            <person name="Bonfante P."/>
            <person name="Martin F.M."/>
        </authorList>
    </citation>
    <scope>NUCLEOTIDE SEQUENCE [LARGE SCALE GENOMIC DNA]</scope>
    <source>
        <strain evidence="2 3">RN42</strain>
    </source>
</reference>
<organism evidence="2 3">
    <name type="scientific">Ascobolus immersus RN42</name>
    <dbReference type="NCBI Taxonomy" id="1160509"/>
    <lineage>
        <taxon>Eukaryota</taxon>
        <taxon>Fungi</taxon>
        <taxon>Dikarya</taxon>
        <taxon>Ascomycota</taxon>
        <taxon>Pezizomycotina</taxon>
        <taxon>Pezizomycetes</taxon>
        <taxon>Pezizales</taxon>
        <taxon>Ascobolaceae</taxon>
        <taxon>Ascobolus</taxon>
    </lineage>
</organism>